<dbReference type="Proteomes" id="UP000233549">
    <property type="component" value="Unassembled WGS sequence"/>
</dbReference>
<protein>
    <submittedName>
        <fullName evidence="1">DUF4304 domain-containing protein</fullName>
    </submittedName>
</protein>
<dbReference type="AlphaFoldDB" id="A0AAP8LAA0"/>
<comment type="caution">
    <text evidence="1">The sequence shown here is derived from an EMBL/GenBank/DDBJ whole genome shotgun (WGS) entry which is preliminary data.</text>
</comment>
<evidence type="ECO:0000313" key="1">
    <source>
        <dbReference type="EMBL" id="PKD78485.1"/>
    </source>
</evidence>
<feature type="non-terminal residue" evidence="1">
    <location>
        <position position="1"/>
    </location>
</feature>
<proteinExistence type="predicted"/>
<accession>A0AAP8LAA0</accession>
<reference evidence="1 2" key="1">
    <citation type="submission" date="2017-12" db="EMBL/GenBank/DDBJ databases">
        <title>Rapid rising of carbapenem-resistant Enterobacteriaceae(CRE) and emergence of colistin resistance genemcr-1 in CRE in the hospital of Henan, China.</title>
        <authorList>
            <person name="Sun Q."/>
            <person name="Zhang R."/>
            <person name="Li Y."/>
            <person name="Shen Y."/>
            <person name="Zhang Y."/>
            <person name="Yang J."/>
            <person name="Shu L."/>
            <person name="Zhou H."/>
            <person name="Wang Y."/>
            <person name="Wang B."/>
            <person name="Shen Z."/>
        </authorList>
    </citation>
    <scope>NUCLEOTIDE SEQUENCE [LARGE SCALE GENOMIC DNA]</scope>
    <source>
        <strain evidence="1 2">3512</strain>
    </source>
</reference>
<sequence>QRAQAFVRSGLARAPERATSLKEKLQALLAG</sequence>
<dbReference type="EMBL" id="PITP01000581">
    <property type="protein sequence ID" value="PKD78485.1"/>
    <property type="molecule type" value="Genomic_DNA"/>
</dbReference>
<name>A0AAP8LAA0_ECOLX</name>
<evidence type="ECO:0000313" key="2">
    <source>
        <dbReference type="Proteomes" id="UP000233549"/>
    </source>
</evidence>
<organism evidence="1 2">
    <name type="scientific">Escherichia coli</name>
    <dbReference type="NCBI Taxonomy" id="562"/>
    <lineage>
        <taxon>Bacteria</taxon>
        <taxon>Pseudomonadati</taxon>
        <taxon>Pseudomonadota</taxon>
        <taxon>Gammaproteobacteria</taxon>
        <taxon>Enterobacterales</taxon>
        <taxon>Enterobacteriaceae</taxon>
        <taxon>Escherichia</taxon>
    </lineage>
</organism>
<gene>
    <name evidence="1" type="ORF">CWS33_30045</name>
</gene>